<sequence>MKILHDRGTKTVVLTSSELGDNKTLIALGSSVNGTNRCIRMEIPKVDATFTGTGDLFASVLLVWLYRHPDDLALACEATVSTVQAVLGRTLVHAQGLAGEGNKPTAGQIELRLVQSLDDIRNPKITFKAQVVSN</sequence>
<name>A0A9X0A6J9_9CNID</name>
<dbReference type="GO" id="GO:0005829">
    <property type="term" value="C:cytosol"/>
    <property type="evidence" value="ECO:0007669"/>
    <property type="project" value="TreeGrafter"/>
</dbReference>
<reference evidence="8" key="1">
    <citation type="submission" date="2023-01" db="EMBL/GenBank/DDBJ databases">
        <title>Genome assembly of the deep-sea coral Lophelia pertusa.</title>
        <authorList>
            <person name="Herrera S."/>
            <person name="Cordes E."/>
        </authorList>
    </citation>
    <scope>NUCLEOTIDE SEQUENCE</scope>
    <source>
        <strain evidence="8">USNM1676648</strain>
        <tissue evidence="8">Polyp</tissue>
    </source>
</reference>
<gene>
    <name evidence="8" type="ORF">OS493_000064</name>
</gene>
<keyword evidence="4" id="KW-0547">Nucleotide-binding</keyword>
<evidence type="ECO:0000256" key="6">
    <source>
        <dbReference type="ARBA" id="ARBA00022840"/>
    </source>
</evidence>
<accession>A0A9X0A6J9</accession>
<dbReference type="GO" id="GO:0009443">
    <property type="term" value="P:pyridoxal 5'-phosphate salvage"/>
    <property type="evidence" value="ECO:0007669"/>
    <property type="project" value="InterPro"/>
</dbReference>
<keyword evidence="3" id="KW-0808">Transferase</keyword>
<dbReference type="InterPro" id="IPR004625">
    <property type="entry name" value="PyrdxlKinase"/>
</dbReference>
<proteinExistence type="inferred from homology"/>
<dbReference type="PANTHER" id="PTHR10534">
    <property type="entry name" value="PYRIDOXAL KINASE"/>
    <property type="match status" value="1"/>
</dbReference>
<dbReference type="GO" id="GO:0008478">
    <property type="term" value="F:pyridoxal kinase activity"/>
    <property type="evidence" value="ECO:0007669"/>
    <property type="project" value="UniProtKB-EC"/>
</dbReference>
<evidence type="ECO:0000256" key="3">
    <source>
        <dbReference type="ARBA" id="ARBA00022679"/>
    </source>
</evidence>
<evidence type="ECO:0000256" key="5">
    <source>
        <dbReference type="ARBA" id="ARBA00022777"/>
    </source>
</evidence>
<evidence type="ECO:0000256" key="4">
    <source>
        <dbReference type="ARBA" id="ARBA00022741"/>
    </source>
</evidence>
<comment type="similarity">
    <text evidence="1">Belongs to the pyridoxine kinase family.</text>
</comment>
<evidence type="ECO:0000256" key="7">
    <source>
        <dbReference type="ARBA" id="ARBA00032808"/>
    </source>
</evidence>
<organism evidence="8 9">
    <name type="scientific">Desmophyllum pertusum</name>
    <dbReference type="NCBI Taxonomy" id="174260"/>
    <lineage>
        <taxon>Eukaryota</taxon>
        <taxon>Metazoa</taxon>
        <taxon>Cnidaria</taxon>
        <taxon>Anthozoa</taxon>
        <taxon>Hexacorallia</taxon>
        <taxon>Scleractinia</taxon>
        <taxon>Caryophylliina</taxon>
        <taxon>Caryophylliidae</taxon>
        <taxon>Desmophyllum</taxon>
    </lineage>
</organism>
<dbReference type="EMBL" id="MU825396">
    <property type="protein sequence ID" value="KAJ7394262.1"/>
    <property type="molecule type" value="Genomic_DNA"/>
</dbReference>
<dbReference type="EC" id="2.7.1.35" evidence="2"/>
<dbReference type="GO" id="GO:0005524">
    <property type="term" value="F:ATP binding"/>
    <property type="evidence" value="ECO:0007669"/>
    <property type="project" value="UniProtKB-KW"/>
</dbReference>
<keyword evidence="9" id="KW-1185">Reference proteome</keyword>
<evidence type="ECO:0000256" key="2">
    <source>
        <dbReference type="ARBA" id="ARBA00012104"/>
    </source>
</evidence>
<dbReference type="OrthoDB" id="2104723at2759"/>
<comment type="caution">
    <text evidence="8">The sequence shown here is derived from an EMBL/GenBank/DDBJ whole genome shotgun (WGS) entry which is preliminary data.</text>
</comment>
<dbReference type="Proteomes" id="UP001163046">
    <property type="component" value="Unassembled WGS sequence"/>
</dbReference>
<dbReference type="AlphaFoldDB" id="A0A9X0A6J9"/>
<dbReference type="InterPro" id="IPR029056">
    <property type="entry name" value="Ribokinase-like"/>
</dbReference>
<dbReference type="PANTHER" id="PTHR10534:SF2">
    <property type="entry name" value="PYRIDOXAL KINASE"/>
    <property type="match status" value="1"/>
</dbReference>
<dbReference type="SUPFAM" id="SSF53613">
    <property type="entry name" value="Ribokinase-like"/>
    <property type="match status" value="1"/>
</dbReference>
<keyword evidence="6" id="KW-0067">ATP-binding</keyword>
<protein>
    <recommendedName>
        <fullName evidence="2">pyridoxal kinase</fullName>
        <ecNumber evidence="2">2.7.1.35</ecNumber>
    </recommendedName>
    <alternativeName>
        <fullName evidence="7">Pyridoxine kinase</fullName>
    </alternativeName>
</protein>
<evidence type="ECO:0000256" key="1">
    <source>
        <dbReference type="ARBA" id="ARBA00008805"/>
    </source>
</evidence>
<evidence type="ECO:0000313" key="8">
    <source>
        <dbReference type="EMBL" id="KAJ7394262.1"/>
    </source>
</evidence>
<keyword evidence="5" id="KW-0418">Kinase</keyword>
<dbReference type="Gene3D" id="3.40.1190.20">
    <property type="match status" value="1"/>
</dbReference>
<evidence type="ECO:0000313" key="9">
    <source>
        <dbReference type="Proteomes" id="UP001163046"/>
    </source>
</evidence>